<dbReference type="PANTHER" id="PTHR36617:SF15">
    <property type="entry name" value="REVERSE TRANSCRIPTASE ZINC-BINDING DOMAIN-CONTAINING PROTEIN"/>
    <property type="match status" value="1"/>
</dbReference>
<dbReference type="EMBL" id="BKCJ010334072">
    <property type="protein sequence ID" value="GEZ86391.1"/>
    <property type="molecule type" value="Genomic_DNA"/>
</dbReference>
<keyword evidence="1" id="KW-0808">Transferase</keyword>
<organism evidence="1">
    <name type="scientific">Tanacetum cinerariifolium</name>
    <name type="common">Dalmatian daisy</name>
    <name type="synonym">Chrysanthemum cinerariifolium</name>
    <dbReference type="NCBI Taxonomy" id="118510"/>
    <lineage>
        <taxon>Eukaryota</taxon>
        <taxon>Viridiplantae</taxon>
        <taxon>Streptophyta</taxon>
        <taxon>Embryophyta</taxon>
        <taxon>Tracheophyta</taxon>
        <taxon>Spermatophyta</taxon>
        <taxon>Magnoliopsida</taxon>
        <taxon>eudicotyledons</taxon>
        <taxon>Gunneridae</taxon>
        <taxon>Pentapetalae</taxon>
        <taxon>asterids</taxon>
        <taxon>campanulids</taxon>
        <taxon>Asterales</taxon>
        <taxon>Asteraceae</taxon>
        <taxon>Asteroideae</taxon>
        <taxon>Anthemideae</taxon>
        <taxon>Anthemidinae</taxon>
        <taxon>Tanacetum</taxon>
    </lineage>
</organism>
<sequence>MTWVRWNKCLASKDLGGLGIESIFRLNIGLLFKWIWRFLHCPSDLWMTVIKNIYGSHGGINDTSTLRFSHSTWGGILSFIKRIKQKCNDLFSYCVRKIGDGASTRFWEDTWCGDQPLKTLFPRIYLLEPDKHCFVKYRFPFQDLSSALRRHPRSGAEMAQFSGLQAKIATVVLSDQDVETINHIFFSSDMSFELWVKLARWWGLDIPVCANILEWFEWIDSLHSSNIVKTTLEGVG</sequence>
<accession>A0A699IUA2</accession>
<comment type="caution">
    <text evidence="1">The sequence shown here is derived from an EMBL/GenBank/DDBJ whole genome shotgun (WGS) entry which is preliminary data.</text>
</comment>
<dbReference type="GO" id="GO:0003964">
    <property type="term" value="F:RNA-directed DNA polymerase activity"/>
    <property type="evidence" value="ECO:0007669"/>
    <property type="project" value="UniProtKB-KW"/>
</dbReference>
<keyword evidence="1" id="KW-0548">Nucleotidyltransferase</keyword>
<reference evidence="1" key="1">
    <citation type="journal article" date="2019" name="Sci. Rep.">
        <title>Draft genome of Tanacetum cinerariifolium, the natural source of mosquito coil.</title>
        <authorList>
            <person name="Yamashiro T."/>
            <person name="Shiraishi A."/>
            <person name="Satake H."/>
            <person name="Nakayama K."/>
        </authorList>
    </citation>
    <scope>NUCLEOTIDE SEQUENCE</scope>
</reference>
<dbReference type="AlphaFoldDB" id="A0A699IUA2"/>
<proteinExistence type="predicted"/>
<keyword evidence="1" id="KW-0695">RNA-directed DNA polymerase</keyword>
<protein>
    <submittedName>
        <fullName evidence="1">RNA-directed DNA polymerase, eukaryota, reverse transcriptase zinc-binding domain protein</fullName>
    </submittedName>
</protein>
<evidence type="ECO:0000313" key="1">
    <source>
        <dbReference type="EMBL" id="GEZ86391.1"/>
    </source>
</evidence>
<dbReference type="PANTHER" id="PTHR36617">
    <property type="entry name" value="PROTEIN, PUTATIVE-RELATED"/>
    <property type="match status" value="1"/>
</dbReference>
<gene>
    <name evidence="1" type="ORF">Tci_558364</name>
</gene>
<name>A0A699IUA2_TANCI</name>